<comment type="caution">
    <text evidence="1">The sequence shown here is derived from an EMBL/GenBank/DDBJ whole genome shotgun (WGS) entry which is preliminary data.</text>
</comment>
<gene>
    <name evidence="1" type="ORF">DJ021_07035</name>
</gene>
<accession>A0A328AWS0</accession>
<keyword evidence="2" id="KW-1185">Reference proteome</keyword>
<protein>
    <submittedName>
        <fullName evidence="1">Uncharacterized protein</fullName>
    </submittedName>
</protein>
<dbReference type="AlphaFoldDB" id="A0A328AWS0"/>
<evidence type="ECO:0000313" key="1">
    <source>
        <dbReference type="EMBL" id="RAK59572.1"/>
    </source>
</evidence>
<evidence type="ECO:0000313" key="2">
    <source>
        <dbReference type="Proteomes" id="UP000249842"/>
    </source>
</evidence>
<name>A0A328AWS0_9CAUL</name>
<proteinExistence type="predicted"/>
<organism evidence="1 2">
    <name type="scientific">Phenylobacterium hankyongense</name>
    <dbReference type="NCBI Taxonomy" id="1813876"/>
    <lineage>
        <taxon>Bacteria</taxon>
        <taxon>Pseudomonadati</taxon>
        <taxon>Pseudomonadota</taxon>
        <taxon>Alphaproteobacteria</taxon>
        <taxon>Caulobacterales</taxon>
        <taxon>Caulobacteraceae</taxon>
        <taxon>Phenylobacterium</taxon>
    </lineage>
</organism>
<reference evidence="2" key="1">
    <citation type="submission" date="2018-05" db="EMBL/GenBank/DDBJ databases">
        <authorList>
            <person name="Li X."/>
        </authorList>
    </citation>
    <scope>NUCLEOTIDE SEQUENCE [LARGE SCALE GENOMIC DNA]</scope>
    <source>
        <strain evidence="2">HKS-05</strain>
    </source>
</reference>
<sequence>MAKALNDPDLDPDLRDLIARRVWQLCAEQNAELAEAINFVVIEGGDTPEVINDALGFAITGQHAEEPCYDAIEDHGLWFEISYPPRDGVRTFVFVSNTPATEMGIHYLCLSRVWSDGEGSRQ</sequence>
<dbReference type="EMBL" id="QFYP01000001">
    <property type="protein sequence ID" value="RAK59572.1"/>
    <property type="molecule type" value="Genomic_DNA"/>
</dbReference>
<dbReference type="Proteomes" id="UP000249842">
    <property type="component" value="Unassembled WGS sequence"/>
</dbReference>